<sequence>MEHLRFPQFSWSCFHQGKSLEELRHALLCTSLELETTRLSAQEELDRKENEIKQLKDLLNRAIAERDEINDKYQGLLLQQQQQQQQQLQQQQVHQQQQQLQQQQGAVPVAEDDGRSEESIVCGSPARSIETIGPLPEKGKLLQAVMKAGPLLQTLLLAGPLPQWRHPPPPLDTIEIPPVAISIEGNLDRSVNTNTRKRALAVAHCTDEDYSPVASVRRQSECVFKAARQTSLIN</sequence>
<evidence type="ECO:0000313" key="2">
    <source>
        <dbReference type="EMBL" id="KAG9449521.1"/>
    </source>
</evidence>
<dbReference type="AlphaFoldDB" id="A0AAV7EP81"/>
<dbReference type="InterPro" id="IPR012862">
    <property type="entry name" value="DUF1635"/>
</dbReference>
<dbReference type="PANTHER" id="PTHR33431:SF3">
    <property type="entry name" value="ENABLED-LIKE PROTEIN (DUF1635)"/>
    <property type="match status" value="1"/>
</dbReference>
<dbReference type="PANTHER" id="PTHR33431">
    <property type="entry name" value="ENABLED-LIKE PROTEIN (DUF1635)"/>
    <property type="match status" value="1"/>
</dbReference>
<organism evidence="2 3">
    <name type="scientific">Aristolochia fimbriata</name>
    <name type="common">White veined hardy Dutchman's pipe vine</name>
    <dbReference type="NCBI Taxonomy" id="158543"/>
    <lineage>
        <taxon>Eukaryota</taxon>
        <taxon>Viridiplantae</taxon>
        <taxon>Streptophyta</taxon>
        <taxon>Embryophyta</taxon>
        <taxon>Tracheophyta</taxon>
        <taxon>Spermatophyta</taxon>
        <taxon>Magnoliopsida</taxon>
        <taxon>Magnoliidae</taxon>
        <taxon>Piperales</taxon>
        <taxon>Aristolochiaceae</taxon>
        <taxon>Aristolochia</taxon>
    </lineage>
</organism>
<evidence type="ECO:0000313" key="3">
    <source>
        <dbReference type="Proteomes" id="UP000825729"/>
    </source>
</evidence>
<evidence type="ECO:0000256" key="1">
    <source>
        <dbReference type="SAM" id="Coils"/>
    </source>
</evidence>
<keyword evidence="3" id="KW-1185">Reference proteome</keyword>
<proteinExistence type="predicted"/>
<protein>
    <submittedName>
        <fullName evidence="2">Uncharacterized protein</fullName>
    </submittedName>
</protein>
<gene>
    <name evidence="2" type="ORF">H6P81_009486</name>
</gene>
<keyword evidence="1" id="KW-0175">Coiled coil</keyword>
<comment type="caution">
    <text evidence="2">The sequence shown here is derived from an EMBL/GenBank/DDBJ whole genome shotgun (WGS) entry which is preliminary data.</text>
</comment>
<feature type="coiled-coil region" evidence="1">
    <location>
        <begin position="31"/>
        <end position="98"/>
    </location>
</feature>
<name>A0AAV7EP81_ARIFI</name>
<accession>A0AAV7EP81</accession>
<reference evidence="2 3" key="1">
    <citation type="submission" date="2021-07" db="EMBL/GenBank/DDBJ databases">
        <title>The Aristolochia fimbriata genome: insights into angiosperm evolution, floral development and chemical biosynthesis.</title>
        <authorList>
            <person name="Jiao Y."/>
        </authorList>
    </citation>
    <scope>NUCLEOTIDE SEQUENCE [LARGE SCALE GENOMIC DNA]</scope>
    <source>
        <strain evidence="2">IBCAS-2021</strain>
        <tissue evidence="2">Leaf</tissue>
    </source>
</reference>
<dbReference type="EMBL" id="JAINDJ010000004">
    <property type="protein sequence ID" value="KAG9449521.1"/>
    <property type="molecule type" value="Genomic_DNA"/>
</dbReference>
<dbReference type="Proteomes" id="UP000825729">
    <property type="component" value="Unassembled WGS sequence"/>
</dbReference>
<dbReference type="Pfam" id="PF07795">
    <property type="entry name" value="DUF1635"/>
    <property type="match status" value="1"/>
</dbReference>